<gene>
    <name evidence="1" type="ORF">KFE25_007638</name>
</gene>
<evidence type="ECO:0008006" key="3">
    <source>
        <dbReference type="Google" id="ProtNLM"/>
    </source>
</evidence>
<dbReference type="Proteomes" id="UP000751190">
    <property type="component" value="Unassembled WGS sequence"/>
</dbReference>
<name>A0A8J5Y0P0_DIALT</name>
<keyword evidence="2" id="KW-1185">Reference proteome</keyword>
<dbReference type="AlphaFoldDB" id="A0A8J5Y0P0"/>
<reference evidence="1" key="1">
    <citation type="submission" date="2021-05" db="EMBL/GenBank/DDBJ databases">
        <title>The genome of the haptophyte Pavlova lutheri (Diacronema luteri, Pavlovales) - a model for lipid biosynthesis in eukaryotic algae.</title>
        <authorList>
            <person name="Hulatt C.J."/>
            <person name="Posewitz M.C."/>
        </authorList>
    </citation>
    <scope>NUCLEOTIDE SEQUENCE</scope>
    <source>
        <strain evidence="1">NIVA-4/92</strain>
    </source>
</reference>
<evidence type="ECO:0000313" key="2">
    <source>
        <dbReference type="Proteomes" id="UP000751190"/>
    </source>
</evidence>
<organism evidence="1 2">
    <name type="scientific">Diacronema lutheri</name>
    <name type="common">Unicellular marine alga</name>
    <name type="synonym">Monochrysis lutheri</name>
    <dbReference type="NCBI Taxonomy" id="2081491"/>
    <lineage>
        <taxon>Eukaryota</taxon>
        <taxon>Haptista</taxon>
        <taxon>Haptophyta</taxon>
        <taxon>Pavlovophyceae</taxon>
        <taxon>Pavlovales</taxon>
        <taxon>Pavlovaceae</taxon>
        <taxon>Diacronema</taxon>
    </lineage>
</organism>
<proteinExistence type="predicted"/>
<comment type="caution">
    <text evidence="1">The sequence shown here is derived from an EMBL/GenBank/DDBJ whole genome shotgun (WGS) entry which is preliminary data.</text>
</comment>
<protein>
    <recommendedName>
        <fullName evidence="3">F-box domain-containing protein</fullName>
    </recommendedName>
</protein>
<sequence>MSIAAAGASECLGFLGADVAALVLAWLSPRELCRARVLSRQIVPVVDAVAASWRVSWERSGFSWPMEVRPGSALGLMLFEYLQRCTQRLRADDPDRRVVTIARVALSAREPCVLHVPNVDVLIPLSVWRPDLLGVLPAHQPIHIGVVEHRRLVPTPPVALLRRAAGQPSLYVVTEAQANRACRASLSAGTFARTWEALPHGSTECAQLGSALWLVLSWAEAELSENLPLACFTDRIRELLHAPPPASATASAVGAHWHGLPGAGRAASRGVGQEVGRG</sequence>
<dbReference type="EMBL" id="JAGTXO010000003">
    <property type="protein sequence ID" value="KAG8469120.1"/>
    <property type="molecule type" value="Genomic_DNA"/>
</dbReference>
<evidence type="ECO:0000313" key="1">
    <source>
        <dbReference type="EMBL" id="KAG8469120.1"/>
    </source>
</evidence>
<accession>A0A8J5Y0P0</accession>